<evidence type="ECO:0000313" key="2">
    <source>
        <dbReference type="EMBL" id="KAK7143027.1"/>
    </source>
</evidence>
<protein>
    <submittedName>
        <fullName evidence="2">Uncharacterized protein</fullName>
    </submittedName>
</protein>
<name>A0AAN9CM61_9TELE</name>
<feature type="compositionally biased region" description="Basic and acidic residues" evidence="1">
    <location>
        <begin position="1"/>
        <end position="15"/>
    </location>
</feature>
<reference evidence="2 3" key="1">
    <citation type="submission" date="2024-02" db="EMBL/GenBank/DDBJ databases">
        <title>Chromosome-level genome assembly of the Eurasian Minnow (Phoxinus phoxinus).</title>
        <authorList>
            <person name="Oriowo T.O."/>
            <person name="Martin S."/>
            <person name="Stange M."/>
            <person name="Chrysostomakis Y."/>
            <person name="Brown T."/>
            <person name="Winkler S."/>
            <person name="Kukowka S."/>
            <person name="Myers E.W."/>
            <person name="Bohne A."/>
        </authorList>
    </citation>
    <scope>NUCLEOTIDE SEQUENCE [LARGE SCALE GENOMIC DNA]</scope>
    <source>
        <strain evidence="2">ZFMK-TIS-60720</strain>
        <tissue evidence="2">Whole Organism</tissue>
    </source>
</reference>
<evidence type="ECO:0000313" key="3">
    <source>
        <dbReference type="Proteomes" id="UP001364617"/>
    </source>
</evidence>
<feature type="region of interest" description="Disordered" evidence="1">
    <location>
        <begin position="1"/>
        <end position="21"/>
    </location>
</feature>
<proteinExistence type="predicted"/>
<sequence length="21" mass="2605">MRVERETWESWKETDSFGLMS</sequence>
<dbReference type="AlphaFoldDB" id="A0AAN9CM61"/>
<accession>A0AAN9CM61</accession>
<dbReference type="EMBL" id="JAYKXH010000015">
    <property type="protein sequence ID" value="KAK7143027.1"/>
    <property type="molecule type" value="Genomic_DNA"/>
</dbReference>
<gene>
    <name evidence="2" type="ORF">R3I93_014250</name>
</gene>
<comment type="caution">
    <text evidence="2">The sequence shown here is derived from an EMBL/GenBank/DDBJ whole genome shotgun (WGS) entry which is preliminary data.</text>
</comment>
<keyword evidence="3" id="KW-1185">Reference proteome</keyword>
<organism evidence="2 3">
    <name type="scientific">Phoxinus phoxinus</name>
    <name type="common">Eurasian minnow</name>
    <dbReference type="NCBI Taxonomy" id="58324"/>
    <lineage>
        <taxon>Eukaryota</taxon>
        <taxon>Metazoa</taxon>
        <taxon>Chordata</taxon>
        <taxon>Craniata</taxon>
        <taxon>Vertebrata</taxon>
        <taxon>Euteleostomi</taxon>
        <taxon>Actinopterygii</taxon>
        <taxon>Neopterygii</taxon>
        <taxon>Teleostei</taxon>
        <taxon>Ostariophysi</taxon>
        <taxon>Cypriniformes</taxon>
        <taxon>Leuciscidae</taxon>
        <taxon>Phoxininae</taxon>
        <taxon>Phoxinus</taxon>
    </lineage>
</organism>
<evidence type="ECO:0000256" key="1">
    <source>
        <dbReference type="SAM" id="MobiDB-lite"/>
    </source>
</evidence>
<dbReference type="Proteomes" id="UP001364617">
    <property type="component" value="Unassembled WGS sequence"/>
</dbReference>